<dbReference type="Pfam" id="PF01180">
    <property type="entry name" value="DHO_dh"/>
    <property type="match status" value="1"/>
</dbReference>
<reference evidence="5 6" key="1">
    <citation type="submission" date="2024-02" db="EMBL/GenBank/DDBJ databases">
        <authorList>
            <person name="Chen Y."/>
            <person name="Shah S."/>
            <person name="Dougan E. K."/>
            <person name="Thang M."/>
            <person name="Chan C."/>
        </authorList>
    </citation>
    <scope>NUCLEOTIDE SEQUENCE [LARGE SCALE GENOMIC DNA]</scope>
</reference>
<dbReference type="PANTHER" id="PTHR23084">
    <property type="entry name" value="PHOSPHATIDYLINOSITOL-4-PHOSPHATE 5-KINASE RELATED"/>
    <property type="match status" value="1"/>
</dbReference>
<name>A0ABP0MWR5_9DINO</name>
<dbReference type="Gene3D" id="2.20.110.10">
    <property type="entry name" value="Histone H3 K4-specific methyltransferase SET7/9 N-terminal domain"/>
    <property type="match status" value="5"/>
</dbReference>
<gene>
    <name evidence="5" type="ORF">SCF082_LOCUS30011</name>
</gene>
<dbReference type="SUPFAM" id="SSF51395">
    <property type="entry name" value="FMN-linked oxidoreductases"/>
    <property type="match status" value="1"/>
</dbReference>
<dbReference type="InterPro" id="IPR013785">
    <property type="entry name" value="Aldolase_TIM"/>
</dbReference>
<dbReference type="PANTHER" id="PTHR23084:SF179">
    <property type="entry name" value="OS10G0565000 PROTEIN"/>
    <property type="match status" value="1"/>
</dbReference>
<keyword evidence="2" id="KW-0560">Oxidoreductase</keyword>
<feature type="domain" description="Dihydroorotate dehydrogenase catalytic" evidence="4">
    <location>
        <begin position="407"/>
        <end position="679"/>
    </location>
</feature>
<feature type="non-terminal residue" evidence="5">
    <location>
        <position position="679"/>
    </location>
</feature>
<sequence length="679" mass="74185">MGNGNGVACNFCTGVEGNAIEGSLAKDGQREKRGPHRFENGATYTGEWVGSCRHGEGEQVWPDGAKYKGQWENDKAHGFGRFEHVDGDVYEGEWRLDKAHGEGEYQHADGSKYKGQWADDKQHGLGTEEWPDGAKYEGQYEAGRKNGKGHFAWSDGSMYEGEFVDNDINGHGVYQWGDGRKYTGQWVKNRMHGQGHFTWVDGRSYDGQYKSDQKDGFGTFNWPDGRKYVGDWKEGKQHGVGEEIRGDFGMSWQRLRDFILKRSRRLEKNEKAGLDAGADRHGKSDVWRCVGCPTPFYLVWLRLRASSAERRRLFKGVSAVGGAALGVGYVQRLPKTEDHQMAWSQSMSTRLYTDFALPVVLQTDPETAHNLTLKCGEALQAFRSLWPSLPMEWLLSPPEGRLQGPELSQQVWGLTFESPVGIAAGFDKNALLVPLYRAGLFGLGFAEIGSVSAKPAAGNARPRCWRIPSDDVVVNAMGLNNEGSDALAQRLREMEATSSGQGQRPVGVNIAKTHDPSILGPAAVEDFVQSFRTLSPLADFVVLNVSCPNTTEGKTFEEPDALAGLLSAVAKEVRGRAKPPILVKLMATPDSEEGRRSQKELLNVIEASGIVDGLVISNTIKNPEVQLSPEGRAAADAIGKGGVSGRVIHQRSVAAIRSAYQATGGRLTIIGVGGTDSAE</sequence>
<keyword evidence="3" id="KW-0472">Membrane</keyword>
<dbReference type="Proteomes" id="UP001642464">
    <property type="component" value="Unassembled WGS sequence"/>
</dbReference>
<proteinExistence type="predicted"/>
<dbReference type="Gene3D" id="3.20.20.70">
    <property type="entry name" value="Aldolase class I"/>
    <property type="match status" value="1"/>
</dbReference>
<dbReference type="InterPro" id="IPR003409">
    <property type="entry name" value="MORN"/>
</dbReference>
<dbReference type="InterPro" id="IPR005719">
    <property type="entry name" value="Dihydroorotate_DH_2"/>
</dbReference>
<organism evidence="5 6">
    <name type="scientific">Durusdinium trenchii</name>
    <dbReference type="NCBI Taxonomy" id="1381693"/>
    <lineage>
        <taxon>Eukaryota</taxon>
        <taxon>Sar</taxon>
        <taxon>Alveolata</taxon>
        <taxon>Dinophyceae</taxon>
        <taxon>Suessiales</taxon>
        <taxon>Symbiodiniaceae</taxon>
        <taxon>Durusdinium</taxon>
    </lineage>
</organism>
<dbReference type="InterPro" id="IPR005720">
    <property type="entry name" value="Dihydroorotate_DH_cat"/>
</dbReference>
<dbReference type="Pfam" id="PF02493">
    <property type="entry name" value="MORN"/>
    <property type="match status" value="9"/>
</dbReference>
<evidence type="ECO:0000313" key="5">
    <source>
        <dbReference type="EMBL" id="CAK9055563.1"/>
    </source>
</evidence>
<keyword evidence="6" id="KW-1185">Reference proteome</keyword>
<evidence type="ECO:0000259" key="4">
    <source>
        <dbReference type="Pfam" id="PF01180"/>
    </source>
</evidence>
<dbReference type="EMBL" id="CAXAMM010024547">
    <property type="protein sequence ID" value="CAK9055563.1"/>
    <property type="molecule type" value="Genomic_DNA"/>
</dbReference>
<evidence type="ECO:0000256" key="1">
    <source>
        <dbReference type="ARBA" id="ARBA00022737"/>
    </source>
</evidence>
<dbReference type="SUPFAM" id="SSF82185">
    <property type="entry name" value="Histone H3 K4-specific methyltransferase SET7/9 N-terminal domain"/>
    <property type="match status" value="2"/>
</dbReference>
<comment type="caution">
    <text evidence="5">The sequence shown here is derived from an EMBL/GenBank/DDBJ whole genome shotgun (WGS) entry which is preliminary data.</text>
</comment>
<evidence type="ECO:0000313" key="6">
    <source>
        <dbReference type="Proteomes" id="UP001642464"/>
    </source>
</evidence>
<protein>
    <submittedName>
        <fullName evidence="5">Dihydroorotate dehydrogenase (Quinone) (DHOdehase) (DHOD) (DHODase) (Dihydroorotate oxidase)</fullName>
    </submittedName>
</protein>
<evidence type="ECO:0000256" key="3">
    <source>
        <dbReference type="ARBA" id="ARBA00023136"/>
    </source>
</evidence>
<dbReference type="SMART" id="SM00698">
    <property type="entry name" value="MORN"/>
    <property type="match status" value="9"/>
</dbReference>
<evidence type="ECO:0000256" key="2">
    <source>
        <dbReference type="ARBA" id="ARBA00023002"/>
    </source>
</evidence>
<keyword evidence="1" id="KW-0677">Repeat</keyword>
<dbReference type="CDD" id="cd04738">
    <property type="entry name" value="DHOD_2_like"/>
    <property type="match status" value="1"/>
</dbReference>
<accession>A0ABP0MWR5</accession>